<reference evidence="2" key="1">
    <citation type="journal article" date="2014" name="Genome Announc.">
        <title>De novo whole-genome sequence and genome annotation of Lichtheimia ramosa.</title>
        <authorList>
            <person name="Linde J."/>
            <person name="Schwartze V."/>
            <person name="Binder U."/>
            <person name="Lass-Florl C."/>
            <person name="Voigt K."/>
            <person name="Horn F."/>
        </authorList>
    </citation>
    <scope>NUCLEOTIDE SEQUENCE</scope>
    <source>
        <strain evidence="2">JMRC FSU:6197</strain>
    </source>
</reference>
<dbReference type="EMBL" id="LK023331">
    <property type="protein sequence ID" value="CDS09312.1"/>
    <property type="molecule type" value="Genomic_DNA"/>
</dbReference>
<accession>A0A077WRK9</accession>
<feature type="region of interest" description="Disordered" evidence="1">
    <location>
        <begin position="1"/>
        <end position="37"/>
    </location>
</feature>
<dbReference type="OrthoDB" id="21648at2759"/>
<feature type="region of interest" description="Disordered" evidence="1">
    <location>
        <begin position="276"/>
        <end position="310"/>
    </location>
</feature>
<gene>
    <name evidence="2" type="ORF">LRAMOSA10672</name>
</gene>
<feature type="compositionally biased region" description="Polar residues" evidence="1">
    <location>
        <begin position="509"/>
        <end position="518"/>
    </location>
</feature>
<protein>
    <submittedName>
        <fullName evidence="2">Uncharacterized protein</fullName>
    </submittedName>
</protein>
<proteinExistence type="predicted"/>
<dbReference type="AlphaFoldDB" id="A0A077WRK9"/>
<evidence type="ECO:0000256" key="1">
    <source>
        <dbReference type="SAM" id="MobiDB-lite"/>
    </source>
</evidence>
<dbReference type="InterPro" id="IPR021900">
    <property type="entry name" value="DUF3512"/>
</dbReference>
<sequence length="518" mass="57464">MPATNDAVDEHTSEEVSTTNDHVIGSKRPIKDTNSAALDSGRENGDLLLLLQQFTTILLQNDTSRLLNGGQNGEQQENELTMGAIQAKLDTYTTLKDYKHDLKRVFQSALGKLSGSSYESLVKLYDFAMNTLQFESKRLNQGDDGDEHDFVDERIALFRPTLDGFVFSDSVPASSLHENKDKLPSGIQEMVVYPSSSDCTPSELSNLKSIVPSPPRHPSRVHRHEDKPAVPIQWLDYGAFSSFAPTRDSNHANVSYESTYMGRAAKRFRRWEKKQRNLQTLGKPTSPTPAKQNGVSPPPPSSQKDDTDNDTIDTEWLRKQGLDADAIVAAAKSGSFNVDDLVDNNETSIDGQLERNAELLDYLSQYQEYRFGLGDARWGSIDEAEQEIANALQKRMQKLISKVPPKDLVDASTIESAMKRLPLVESVYRGTLPPNKSFAYPTSEKLEPIPPIANAIPGYPKERWRVFDIPPIPNRQQNGVESSSSRATNPPPPPQQSHPSSPATGHPMQHSSQSPGTR</sequence>
<organism evidence="2">
    <name type="scientific">Lichtheimia ramosa</name>
    <dbReference type="NCBI Taxonomy" id="688394"/>
    <lineage>
        <taxon>Eukaryota</taxon>
        <taxon>Fungi</taxon>
        <taxon>Fungi incertae sedis</taxon>
        <taxon>Mucoromycota</taxon>
        <taxon>Mucoromycotina</taxon>
        <taxon>Mucoromycetes</taxon>
        <taxon>Mucorales</taxon>
        <taxon>Lichtheimiaceae</taxon>
        <taxon>Lichtheimia</taxon>
    </lineage>
</organism>
<dbReference type="Pfam" id="PF12024">
    <property type="entry name" value="DUF3512"/>
    <property type="match status" value="1"/>
</dbReference>
<feature type="region of interest" description="Disordered" evidence="1">
    <location>
        <begin position="467"/>
        <end position="518"/>
    </location>
</feature>
<feature type="compositionally biased region" description="Polar residues" evidence="1">
    <location>
        <begin position="277"/>
        <end position="295"/>
    </location>
</feature>
<evidence type="ECO:0000313" key="2">
    <source>
        <dbReference type="EMBL" id="CDS09312.1"/>
    </source>
</evidence>
<name>A0A077WRK9_9FUNG</name>